<dbReference type="InterPro" id="IPR050517">
    <property type="entry name" value="DDR_Repair_Kinase"/>
</dbReference>
<dbReference type="SUPFAM" id="SSF48371">
    <property type="entry name" value="ARM repeat"/>
    <property type="match status" value="1"/>
</dbReference>
<dbReference type="SUPFAM" id="SSF56112">
    <property type="entry name" value="Protein kinase-like (PK-like)"/>
    <property type="match status" value="1"/>
</dbReference>
<dbReference type="GeneID" id="94824745"/>
<evidence type="ECO:0000256" key="6">
    <source>
        <dbReference type="ARBA" id="ARBA00022777"/>
    </source>
</evidence>
<dbReference type="InterPro" id="IPR016024">
    <property type="entry name" value="ARM-type_fold"/>
</dbReference>
<dbReference type="RefSeq" id="XP_068360326.1">
    <property type="nucleotide sequence ID" value="XM_068490041.1"/>
</dbReference>
<feature type="domain" description="FATC" evidence="11">
    <location>
        <begin position="2174"/>
        <end position="2206"/>
    </location>
</feature>
<dbReference type="CDD" id="cd05169">
    <property type="entry name" value="PIKKc_TOR"/>
    <property type="match status" value="1"/>
</dbReference>
<dbReference type="GO" id="GO:0031931">
    <property type="term" value="C:TORC1 complex"/>
    <property type="evidence" value="ECO:0007669"/>
    <property type="project" value="TreeGrafter"/>
</dbReference>
<proteinExistence type="inferred from homology"/>
<dbReference type="SUPFAM" id="SSF47212">
    <property type="entry name" value="FKBP12-rapamycin-binding domain of FKBP-rapamycin-associated protein (FRAP)"/>
    <property type="match status" value="1"/>
</dbReference>
<evidence type="ECO:0000313" key="12">
    <source>
        <dbReference type="EMBL" id="OHT07190.1"/>
    </source>
</evidence>
<dbReference type="EC" id="2.7.11.1" evidence="2"/>
<dbReference type="Gene3D" id="3.30.1010.10">
    <property type="entry name" value="Phosphatidylinositol 3-kinase Catalytic Subunit, Chain A, domain 4"/>
    <property type="match status" value="1"/>
</dbReference>
<dbReference type="GO" id="GO:0005634">
    <property type="term" value="C:nucleus"/>
    <property type="evidence" value="ECO:0007669"/>
    <property type="project" value="TreeGrafter"/>
</dbReference>
<accession>A0A1J4KBZ2</accession>
<dbReference type="EMBL" id="MLAK01000704">
    <property type="protein sequence ID" value="OHT07190.1"/>
    <property type="molecule type" value="Genomic_DNA"/>
</dbReference>
<dbReference type="PROSITE" id="PS50290">
    <property type="entry name" value="PI3_4_KINASE_3"/>
    <property type="match status" value="1"/>
</dbReference>
<evidence type="ECO:0000256" key="4">
    <source>
        <dbReference type="ARBA" id="ARBA00022737"/>
    </source>
</evidence>
<dbReference type="InterPro" id="IPR014009">
    <property type="entry name" value="PIK_FAT"/>
</dbReference>
<dbReference type="InterPro" id="IPR009076">
    <property type="entry name" value="FRB_dom"/>
</dbReference>
<comment type="similarity">
    <text evidence="1">Belongs to the PI3/PI4-kinase family.</text>
</comment>
<evidence type="ECO:0000259" key="11">
    <source>
        <dbReference type="PROSITE" id="PS51190"/>
    </source>
</evidence>
<evidence type="ECO:0000256" key="2">
    <source>
        <dbReference type="ARBA" id="ARBA00012513"/>
    </source>
</evidence>
<dbReference type="GO" id="GO:0044877">
    <property type="term" value="F:protein-containing complex binding"/>
    <property type="evidence" value="ECO:0007669"/>
    <property type="project" value="InterPro"/>
</dbReference>
<dbReference type="SMART" id="SM01343">
    <property type="entry name" value="FATC"/>
    <property type="match status" value="1"/>
</dbReference>
<evidence type="ECO:0000256" key="8">
    <source>
        <dbReference type="ARBA" id="ARBA00048679"/>
    </source>
</evidence>
<dbReference type="Pfam" id="PF02260">
    <property type="entry name" value="FATC"/>
    <property type="match status" value="1"/>
</dbReference>
<keyword evidence="5" id="KW-0547">Nucleotide-binding</keyword>
<dbReference type="InterPro" id="IPR003151">
    <property type="entry name" value="PIK-rel_kinase_FAT"/>
</dbReference>
<comment type="catalytic activity">
    <reaction evidence="8">
        <text>L-seryl-[protein] + ATP = O-phospho-L-seryl-[protein] + ADP + H(+)</text>
        <dbReference type="Rhea" id="RHEA:17989"/>
        <dbReference type="Rhea" id="RHEA-COMP:9863"/>
        <dbReference type="Rhea" id="RHEA-COMP:11604"/>
        <dbReference type="ChEBI" id="CHEBI:15378"/>
        <dbReference type="ChEBI" id="CHEBI:29999"/>
        <dbReference type="ChEBI" id="CHEBI:30616"/>
        <dbReference type="ChEBI" id="CHEBI:83421"/>
        <dbReference type="ChEBI" id="CHEBI:456216"/>
        <dbReference type="EC" id="2.7.11.1"/>
    </reaction>
</comment>
<dbReference type="PANTHER" id="PTHR11139:SF9">
    <property type="entry name" value="SERINE_THREONINE-PROTEIN KINASE MTOR"/>
    <property type="match status" value="1"/>
</dbReference>
<dbReference type="GO" id="GO:0031929">
    <property type="term" value="P:TOR signaling"/>
    <property type="evidence" value="ECO:0007669"/>
    <property type="project" value="TreeGrafter"/>
</dbReference>
<keyword evidence="4" id="KW-0677">Repeat</keyword>
<dbReference type="GO" id="GO:0031932">
    <property type="term" value="C:TORC2 complex"/>
    <property type="evidence" value="ECO:0007669"/>
    <property type="project" value="TreeGrafter"/>
</dbReference>
<dbReference type="VEuPathDB" id="TrichDB:TRFO_01328"/>
<dbReference type="InterPro" id="IPR036738">
    <property type="entry name" value="FRB_sf"/>
</dbReference>
<sequence>MESPRNRSLPRFEIAPNKSWQQDLSSVHNLHFFITQMISILPNVDTIEYEIAEFHFRQYVIDHFKAAKNSNEENYFIDELFVAVSLSQLSQNSFHYLALLTSLLEVNLGDKVSKANRIARDLTNIQPDQNPLLWKFLKKVLLWLNRSLRSSMQFIIYPLLEMGWKYCLNQSNIKRIAGMRMIRLILKNFPLYLESQFSQIISVIIENIKSSSPEVKEIAIKLVKSFIKFKNPHFHIDIITLCAKLNRILNDNNWRFYKGAIETSKVITTIKPELKGCFVFNNIPIMLFLEKDPEAIDTACAVVPFAVNTSSPLFSDNIYRFVFHQYNTLISKRSPSRKVALISLANVLFTLKELKSIEFIKIVKKYHSMLEDSLDSSSAVYALISIDSVITTFYKRDETIIFSRPLSKLMVSGLSQFILAHPDYSFSIHSQIIILVNNLLFNPSTSSAEIIMGFRTLISMNIEIKLLKVPLVIQMLVHLNSPNVEVREIASTFGLMYIEKTGSSEVAQIILSAVTSETNKKLRIKMIHKIKCPPQEGVIYLLHSLLHDTNRMVRCEALNSLSLHADDPSVSTLLSDFLMEIISSKQKFMPKKSLDYFLIVASHKDKTKNLLIPFSHQLVRKLIKEKRKLPSKALELLSQIIKLSPKEVDIDRLVDHILDSLLIHSTKRRLSASLDLLYAALRYTELGELIYSKHSQIYVELISVSRLSDTYISRKRLIRVLATIGAMKHSIFHQLMSKSEVKKQKNDVKTALFFFSLAESSDPYQLLMYAAVGVALSNLFNILLDKTLSALHPPAIEALLTILKVNRQMGTSLEAYLLKKINELVTNGVSSTVSLLLTNMSTIISVLGDRFSPLVPHVVDFICHAWTAIDKFLLLRITEWLMLYVPDDFRSFLPQVVTVFLQDFNSYDERTVDAISSSLVSFNDAIEDVDYIAYPSLLNWILYHSQLTQPCIEMLIKLRLIFISGGASKFTSLIVRTCVLTGSLNDKLQKNLLDVLCVVAAQVGKSFLIHLQKIKNVFDTSICPLFDNIINCLRNDSHLCSEAMSLTQHSAMSIKPKTANKSFALPQINKNSANQMYFIVPQKEFDDAQWHTWSTETFSMLLRSSNSRAISACSTLAERHSRLRDAICPLAYVLAFLQQKDQKNNVMTKIMDIVFSTPHVPRSVVRHLLASVELMEIVGIKIPVSRRLMVQAAQNVAFDSQAMRMTELLIEQDGYTEMIEMLVLLNQKLGLKLSAGGVLHYAKRRGIKTSRATLSESLGLWNEALQCYEERLIENPGDPNIFHRKLRCLQKLLKFDELRKESAGMGTFYEAISSWSLFDYDNFLRVMESEKSQQNSNINEYKYYRSIFLIMKDDYKGAKTIINGILDLPKGIFPMLAEDYERVIPGFSAMSNVHMLLEVIQYKKMKRLENSLIPYEREKAIQELNKIKKCWSRRFYNLTQKSSICFDFLAIESLVLKPIDIKDQWLRFINIAINQNDFSIAQSVINYLQVALSCPTNENGNSCNNLDELKVLNCRFLWARDQKDEAIKKLTQLSKTVSNSELKKDIDVSLGGFLLNTDRIGEAYSYLSQIKNVRAINEWSRVNLILYQKTKEQSYLVESFKSFLENICESGSSVHTLALQILFILFRQGSHEIYTVFAEKVEKTPLSCWIEIIPQMIARLSSPVDELRELLQNLIYRIGMEHPQTVIYSLLVPYKSDNTERRMMATSMFDKLRIVFPNIVDGVVRLADEFMRVAVSWLELVQTHLDDSSRAYFGLGNADEMIDQLHPVRELIRKIPETLYEISFLSQFGQMLQVADHWLDVFEKTRNIRAIHQAWQQLSLVFNRLRPLINSMNIIKLKDASPQLASLKNTTIAVPGTYLLDSPLVTIESFCDTFVIIKSKQRPRRMAIMGNDGQQYTFLLKAHEDTRLDERVMQLFGYINTLVFQSTIPLRSRLPIITYKVIPLTGEVGLIGWVPDCSTLFDVIKEYREKHNTQLEIEYIATKKFAPDYENLPINEKIIAFNKGLAANNGLDLRDVLFQKAKDSADWLSRRSTYTASLAITSMAGYILGLGDRHLCNIMMKSKTAKLVHIDFGDCFEVAMRRENYPEKVPIRLTRILVNALEMTKIDGAFRSCCENVLTLMRNNDEHILSLLEAFIYDPLMQWTSKEKKQSQSAVEIVERIKDKLSGNDFQKDQQLSVQQQVEALIDQATDVSNLCHMFKGWFPWW</sequence>
<evidence type="ECO:0000256" key="7">
    <source>
        <dbReference type="ARBA" id="ARBA00022840"/>
    </source>
</evidence>
<feature type="domain" description="FAT" evidence="10">
    <location>
        <begin position="1188"/>
        <end position="1696"/>
    </location>
</feature>
<dbReference type="Gene3D" id="1.10.1070.11">
    <property type="entry name" value="Phosphatidylinositol 3-/4-kinase, catalytic domain"/>
    <property type="match status" value="1"/>
</dbReference>
<evidence type="ECO:0000259" key="9">
    <source>
        <dbReference type="PROSITE" id="PS50290"/>
    </source>
</evidence>
<dbReference type="Pfam" id="PF08771">
    <property type="entry name" value="FRB_dom"/>
    <property type="match status" value="1"/>
</dbReference>
<dbReference type="Pfam" id="PF11865">
    <property type="entry name" value="mTOR_dom"/>
    <property type="match status" value="1"/>
</dbReference>
<dbReference type="InterPro" id="IPR024585">
    <property type="entry name" value="mTOR_dom"/>
</dbReference>
<reference evidence="12" key="1">
    <citation type="submission" date="2016-10" db="EMBL/GenBank/DDBJ databases">
        <authorList>
            <person name="Benchimol M."/>
            <person name="Almeida L.G."/>
            <person name="Vasconcelos A.T."/>
            <person name="Perreira-Neves A."/>
            <person name="Rosa I.A."/>
            <person name="Tasca T."/>
            <person name="Bogo M.R."/>
            <person name="de Souza W."/>
        </authorList>
    </citation>
    <scope>NUCLEOTIDE SEQUENCE [LARGE SCALE GENOMIC DNA]</scope>
    <source>
        <strain evidence="12">K</strain>
    </source>
</reference>
<dbReference type="GO" id="GO:0005524">
    <property type="term" value="F:ATP binding"/>
    <property type="evidence" value="ECO:0007669"/>
    <property type="project" value="UniProtKB-KW"/>
</dbReference>
<dbReference type="Pfam" id="PF00454">
    <property type="entry name" value="PI3_PI4_kinase"/>
    <property type="match status" value="1"/>
</dbReference>
<dbReference type="PROSITE" id="PS51189">
    <property type="entry name" value="FAT"/>
    <property type="match status" value="1"/>
</dbReference>
<dbReference type="FunFam" id="3.30.1010.10:FF:000006">
    <property type="entry name" value="Serine/threonine-protein kinase TOR"/>
    <property type="match status" value="1"/>
</dbReference>
<protein>
    <recommendedName>
        <fullName evidence="2">non-specific serine/threonine protein kinase</fullName>
        <ecNumber evidence="2">2.7.11.1</ecNumber>
    </recommendedName>
</protein>
<dbReference type="InterPro" id="IPR000403">
    <property type="entry name" value="PI3/4_kinase_cat_dom"/>
</dbReference>
<name>A0A1J4KBZ2_9EUKA</name>
<dbReference type="InterPro" id="IPR036940">
    <property type="entry name" value="PI3/4_kinase_cat_sf"/>
</dbReference>
<dbReference type="InterPro" id="IPR018936">
    <property type="entry name" value="PI3/4_kinase_CS"/>
</dbReference>
<evidence type="ECO:0000259" key="10">
    <source>
        <dbReference type="PROSITE" id="PS51189"/>
    </source>
</evidence>
<dbReference type="OrthoDB" id="381190at2759"/>
<dbReference type="InterPro" id="IPR026683">
    <property type="entry name" value="TOR_cat"/>
</dbReference>
<feature type="domain" description="PI3K/PI4K catalytic" evidence="9">
    <location>
        <begin position="1870"/>
        <end position="2190"/>
    </location>
</feature>
<dbReference type="Pfam" id="PF02259">
    <property type="entry name" value="FAT"/>
    <property type="match status" value="1"/>
</dbReference>
<keyword evidence="7" id="KW-0067">ATP-binding</keyword>
<dbReference type="Pfam" id="PF23593">
    <property type="entry name" value="HEAT_ATR"/>
    <property type="match status" value="1"/>
</dbReference>
<dbReference type="PROSITE" id="PS00916">
    <property type="entry name" value="PI3_4_KINASE_2"/>
    <property type="match status" value="1"/>
</dbReference>
<dbReference type="GO" id="GO:0016242">
    <property type="term" value="P:negative regulation of macroautophagy"/>
    <property type="evidence" value="ECO:0007669"/>
    <property type="project" value="TreeGrafter"/>
</dbReference>
<keyword evidence="13" id="KW-1185">Reference proteome</keyword>
<dbReference type="SMART" id="SM00146">
    <property type="entry name" value="PI3Kc"/>
    <property type="match status" value="1"/>
</dbReference>
<gene>
    <name evidence="12" type="ORF">TRFO_01328</name>
</gene>
<dbReference type="GO" id="GO:0004674">
    <property type="term" value="F:protein serine/threonine kinase activity"/>
    <property type="evidence" value="ECO:0007669"/>
    <property type="project" value="UniProtKB-EC"/>
</dbReference>
<evidence type="ECO:0000313" key="13">
    <source>
        <dbReference type="Proteomes" id="UP000179807"/>
    </source>
</evidence>
<keyword evidence="6 12" id="KW-0418">Kinase</keyword>
<dbReference type="InterPro" id="IPR011009">
    <property type="entry name" value="Kinase-like_dom_sf"/>
</dbReference>
<dbReference type="InterPro" id="IPR057564">
    <property type="entry name" value="HEAT_ATR"/>
</dbReference>
<dbReference type="Proteomes" id="UP000179807">
    <property type="component" value="Unassembled WGS sequence"/>
</dbReference>
<evidence type="ECO:0000256" key="3">
    <source>
        <dbReference type="ARBA" id="ARBA00022679"/>
    </source>
</evidence>
<comment type="caution">
    <text evidence="12">The sequence shown here is derived from an EMBL/GenBank/DDBJ whole genome shotgun (WGS) entry which is preliminary data.</text>
</comment>
<evidence type="ECO:0000256" key="1">
    <source>
        <dbReference type="ARBA" id="ARBA00011031"/>
    </source>
</evidence>
<dbReference type="InterPro" id="IPR003152">
    <property type="entry name" value="FATC_dom"/>
</dbReference>
<dbReference type="PANTHER" id="PTHR11139">
    <property type="entry name" value="ATAXIA TELANGIECTASIA MUTATED ATM -RELATED"/>
    <property type="match status" value="1"/>
</dbReference>
<dbReference type="PROSITE" id="PS51190">
    <property type="entry name" value="FATC"/>
    <property type="match status" value="1"/>
</dbReference>
<dbReference type="GO" id="GO:0005737">
    <property type="term" value="C:cytoplasm"/>
    <property type="evidence" value="ECO:0007669"/>
    <property type="project" value="TreeGrafter"/>
</dbReference>
<keyword evidence="3" id="KW-0808">Transferase</keyword>
<organism evidence="12 13">
    <name type="scientific">Tritrichomonas foetus</name>
    <dbReference type="NCBI Taxonomy" id="1144522"/>
    <lineage>
        <taxon>Eukaryota</taxon>
        <taxon>Metamonada</taxon>
        <taxon>Parabasalia</taxon>
        <taxon>Tritrichomonadida</taxon>
        <taxon>Tritrichomonadidae</taxon>
        <taxon>Tritrichomonas</taxon>
    </lineage>
</organism>
<dbReference type="SMART" id="SM01345">
    <property type="entry name" value="Rapamycin_bind"/>
    <property type="match status" value="1"/>
</dbReference>
<evidence type="ECO:0000256" key="5">
    <source>
        <dbReference type="ARBA" id="ARBA00022741"/>
    </source>
</evidence>